<dbReference type="InterPro" id="IPR000835">
    <property type="entry name" value="HTH_MarR-typ"/>
</dbReference>
<sequence length="407" mass="41788">MPVPRGDLTRSAVLAALGTSGPLSRTDIARVLGVSPATVTQIVKDLLARGLVAEVEHRPSRGGRPAVLLGLVGSAGRALGAKVAADHVAVVDVRLDGQVRQSWEWPFDAMAADAPDRLVDLLRPLLAAGPEGDGENAAPLLGVGVCVPGAVDDQETGAVDAPTLGWQRLALGARLRAALPVPVLVENDVNALAVAERLYGRGRHHRNFLVVTIGRGVGAGLVVDGSVYRGTNGGAGEFGHFPVRPDGPRCSCGNSGCLEASVGQEALLRAAQRAGLTKAGATLADLQHLADSGSTTVRGIFSTAGGMFGRGVAGLINVMDPEIVIVLGEGTRAWDHWRPGFEPSLRAHLMPSRRGVPVVVESWDDTSWALGAAALVLATPYDAAGATGGQGELVRARLGGALAGELS</sequence>
<dbReference type="CDD" id="cd00090">
    <property type="entry name" value="HTH_ARSR"/>
    <property type="match status" value="1"/>
</dbReference>
<dbReference type="GO" id="GO:0003677">
    <property type="term" value="F:DNA binding"/>
    <property type="evidence" value="ECO:0007669"/>
    <property type="project" value="InterPro"/>
</dbReference>
<feature type="domain" description="HTH crp-type" evidence="2">
    <location>
        <begin position="15"/>
        <end position="70"/>
    </location>
</feature>
<gene>
    <name evidence="3" type="ORF">E1212_10635</name>
</gene>
<dbReference type="InterPro" id="IPR012318">
    <property type="entry name" value="HTH_CRP"/>
</dbReference>
<dbReference type="InterPro" id="IPR000600">
    <property type="entry name" value="ROK"/>
</dbReference>
<dbReference type="Gene3D" id="3.30.420.40">
    <property type="match status" value="2"/>
</dbReference>
<evidence type="ECO:0000313" key="3">
    <source>
        <dbReference type="EMBL" id="TDC51857.1"/>
    </source>
</evidence>
<dbReference type="RefSeq" id="WP_131982104.1">
    <property type="nucleotide sequence ID" value="NZ_SMKL01000019.1"/>
</dbReference>
<evidence type="ECO:0000259" key="2">
    <source>
        <dbReference type="SMART" id="SM00419"/>
    </source>
</evidence>
<accession>A0A4R4RPS1</accession>
<protein>
    <submittedName>
        <fullName evidence="3">ROK family transcriptional regulator</fullName>
    </submittedName>
</protein>
<evidence type="ECO:0000256" key="1">
    <source>
        <dbReference type="ARBA" id="ARBA00006479"/>
    </source>
</evidence>
<dbReference type="InterPro" id="IPR043129">
    <property type="entry name" value="ATPase_NBD"/>
</dbReference>
<dbReference type="InterPro" id="IPR011991">
    <property type="entry name" value="ArsR-like_HTH"/>
</dbReference>
<proteinExistence type="inferred from homology"/>
<keyword evidence="4" id="KW-1185">Reference proteome</keyword>
<dbReference type="EMBL" id="SMKL01000019">
    <property type="protein sequence ID" value="TDC51857.1"/>
    <property type="molecule type" value="Genomic_DNA"/>
</dbReference>
<dbReference type="PANTHER" id="PTHR18964">
    <property type="entry name" value="ROK (REPRESSOR, ORF, KINASE) FAMILY"/>
    <property type="match status" value="1"/>
</dbReference>
<dbReference type="AlphaFoldDB" id="A0A4R4RPS1"/>
<dbReference type="InterPro" id="IPR049874">
    <property type="entry name" value="ROK_cs"/>
</dbReference>
<dbReference type="Proteomes" id="UP000295621">
    <property type="component" value="Unassembled WGS sequence"/>
</dbReference>
<name>A0A4R4RPS1_9ACTN</name>
<dbReference type="Pfam" id="PF00480">
    <property type="entry name" value="ROK"/>
    <property type="match status" value="1"/>
</dbReference>
<reference evidence="3 4" key="1">
    <citation type="submission" date="2019-02" db="EMBL/GenBank/DDBJ databases">
        <title>Draft genome sequences of novel Actinobacteria.</title>
        <authorList>
            <person name="Sahin N."/>
            <person name="Ay H."/>
            <person name="Saygin H."/>
        </authorList>
    </citation>
    <scope>NUCLEOTIDE SEQUENCE [LARGE SCALE GENOMIC DNA]</scope>
    <source>
        <strain evidence="3 4">KC603</strain>
    </source>
</reference>
<dbReference type="PANTHER" id="PTHR18964:SF149">
    <property type="entry name" value="BIFUNCTIONAL UDP-N-ACETYLGLUCOSAMINE 2-EPIMERASE_N-ACETYLMANNOSAMINE KINASE"/>
    <property type="match status" value="1"/>
</dbReference>
<dbReference type="PROSITE" id="PS01125">
    <property type="entry name" value="ROK"/>
    <property type="match status" value="1"/>
</dbReference>
<comment type="caution">
    <text evidence="3">The sequence shown here is derived from an EMBL/GenBank/DDBJ whole genome shotgun (WGS) entry which is preliminary data.</text>
</comment>
<organism evidence="3 4">
    <name type="scientific">Jiangella ureilytica</name>
    <dbReference type="NCBI Taxonomy" id="2530374"/>
    <lineage>
        <taxon>Bacteria</taxon>
        <taxon>Bacillati</taxon>
        <taxon>Actinomycetota</taxon>
        <taxon>Actinomycetes</taxon>
        <taxon>Jiangellales</taxon>
        <taxon>Jiangellaceae</taxon>
        <taxon>Jiangella</taxon>
    </lineage>
</organism>
<dbReference type="Pfam" id="PF12802">
    <property type="entry name" value="MarR_2"/>
    <property type="match status" value="1"/>
</dbReference>
<dbReference type="SUPFAM" id="SSF53067">
    <property type="entry name" value="Actin-like ATPase domain"/>
    <property type="match status" value="1"/>
</dbReference>
<dbReference type="OrthoDB" id="3464494at2"/>
<evidence type="ECO:0000313" key="4">
    <source>
        <dbReference type="Proteomes" id="UP000295621"/>
    </source>
</evidence>
<dbReference type="SUPFAM" id="SSF46785">
    <property type="entry name" value="Winged helix' DNA-binding domain"/>
    <property type="match status" value="1"/>
</dbReference>
<comment type="similarity">
    <text evidence="1">Belongs to the ROK (NagC/XylR) family.</text>
</comment>
<dbReference type="InterPro" id="IPR036390">
    <property type="entry name" value="WH_DNA-bd_sf"/>
</dbReference>
<dbReference type="GO" id="GO:0003700">
    <property type="term" value="F:DNA-binding transcription factor activity"/>
    <property type="evidence" value="ECO:0007669"/>
    <property type="project" value="InterPro"/>
</dbReference>
<dbReference type="Gene3D" id="1.10.10.10">
    <property type="entry name" value="Winged helix-like DNA-binding domain superfamily/Winged helix DNA-binding domain"/>
    <property type="match status" value="1"/>
</dbReference>
<dbReference type="SMART" id="SM00419">
    <property type="entry name" value="HTH_CRP"/>
    <property type="match status" value="1"/>
</dbReference>
<dbReference type="InterPro" id="IPR036388">
    <property type="entry name" value="WH-like_DNA-bd_sf"/>
</dbReference>